<evidence type="ECO:0000256" key="2">
    <source>
        <dbReference type="ARBA" id="ARBA00022670"/>
    </source>
</evidence>
<accession>A0A934S262</accession>
<feature type="active site" description="Charge relay system" evidence="5">
    <location>
        <position position="140"/>
    </location>
</feature>
<dbReference type="PROSITE" id="PS00136">
    <property type="entry name" value="SUBTILASE_ASP"/>
    <property type="match status" value="1"/>
</dbReference>
<dbReference type="EMBL" id="JAENIL010000044">
    <property type="protein sequence ID" value="MBK1879256.1"/>
    <property type="molecule type" value="Genomic_DNA"/>
</dbReference>
<feature type="domain" description="Peptidase S8/S53" evidence="7">
    <location>
        <begin position="132"/>
        <end position="381"/>
    </location>
</feature>
<dbReference type="InterPro" id="IPR036852">
    <property type="entry name" value="Peptidase_S8/S53_dom_sf"/>
</dbReference>
<proteinExistence type="inferred from homology"/>
<dbReference type="PRINTS" id="PR00723">
    <property type="entry name" value="SUBTILISIN"/>
</dbReference>
<evidence type="ECO:0000256" key="6">
    <source>
        <dbReference type="RuleBase" id="RU003355"/>
    </source>
</evidence>
<comment type="caution">
    <text evidence="8">The sequence shown here is derived from an EMBL/GenBank/DDBJ whole genome shotgun (WGS) entry which is preliminary data.</text>
</comment>
<dbReference type="SUPFAM" id="SSF52743">
    <property type="entry name" value="Subtilisin-like"/>
    <property type="match status" value="1"/>
</dbReference>
<comment type="similarity">
    <text evidence="1 5 6">Belongs to the peptidase S8 family.</text>
</comment>
<dbReference type="Proteomes" id="UP000617628">
    <property type="component" value="Unassembled WGS sequence"/>
</dbReference>
<dbReference type="PROSITE" id="PS51892">
    <property type="entry name" value="SUBTILASE"/>
    <property type="match status" value="1"/>
</dbReference>
<dbReference type="InterPro" id="IPR015500">
    <property type="entry name" value="Peptidase_S8_subtilisin-rel"/>
</dbReference>
<organism evidence="8 9">
    <name type="scientific">Pelagicoccus mobilis</name>
    <dbReference type="NCBI Taxonomy" id="415221"/>
    <lineage>
        <taxon>Bacteria</taxon>
        <taxon>Pseudomonadati</taxon>
        <taxon>Verrucomicrobiota</taxon>
        <taxon>Opitutia</taxon>
        <taxon>Puniceicoccales</taxon>
        <taxon>Pelagicoccaceae</taxon>
        <taxon>Pelagicoccus</taxon>
    </lineage>
</organism>
<evidence type="ECO:0000256" key="3">
    <source>
        <dbReference type="ARBA" id="ARBA00022801"/>
    </source>
</evidence>
<dbReference type="Gene3D" id="3.40.50.200">
    <property type="entry name" value="Peptidase S8/S53 domain"/>
    <property type="match status" value="1"/>
</dbReference>
<keyword evidence="9" id="KW-1185">Reference proteome</keyword>
<dbReference type="InterPro" id="IPR051048">
    <property type="entry name" value="Peptidase_S8/S53_subtilisin"/>
</dbReference>
<dbReference type="GO" id="GO:0004252">
    <property type="term" value="F:serine-type endopeptidase activity"/>
    <property type="evidence" value="ECO:0007669"/>
    <property type="project" value="UniProtKB-UniRule"/>
</dbReference>
<dbReference type="InterPro" id="IPR023827">
    <property type="entry name" value="Peptidase_S8_Asp-AS"/>
</dbReference>
<dbReference type="PROSITE" id="PS00138">
    <property type="entry name" value="SUBTILASE_SER"/>
    <property type="match status" value="1"/>
</dbReference>
<keyword evidence="2 5" id="KW-0645">Protease</keyword>
<evidence type="ECO:0000313" key="9">
    <source>
        <dbReference type="Proteomes" id="UP000617628"/>
    </source>
</evidence>
<dbReference type="InterPro" id="IPR034204">
    <property type="entry name" value="PfSUB1-like_cat_dom"/>
</dbReference>
<dbReference type="RefSeq" id="WP_200357469.1">
    <property type="nucleotide sequence ID" value="NZ_JAENIL010000044.1"/>
</dbReference>
<protein>
    <submittedName>
        <fullName evidence="8">S8 family serine peptidase</fullName>
    </submittedName>
</protein>
<name>A0A934S262_9BACT</name>
<dbReference type="Pfam" id="PF00082">
    <property type="entry name" value="Peptidase_S8"/>
    <property type="match status" value="1"/>
</dbReference>
<dbReference type="PANTHER" id="PTHR43399:SF4">
    <property type="entry name" value="CELL WALL-ASSOCIATED PROTEASE"/>
    <property type="match status" value="1"/>
</dbReference>
<dbReference type="InterPro" id="IPR023828">
    <property type="entry name" value="Peptidase_S8_Ser-AS"/>
</dbReference>
<evidence type="ECO:0000256" key="1">
    <source>
        <dbReference type="ARBA" id="ARBA00011073"/>
    </source>
</evidence>
<evidence type="ECO:0000259" key="7">
    <source>
        <dbReference type="Pfam" id="PF00082"/>
    </source>
</evidence>
<dbReference type="AlphaFoldDB" id="A0A934S262"/>
<feature type="active site" description="Charge relay system" evidence="5">
    <location>
        <position position="195"/>
    </location>
</feature>
<evidence type="ECO:0000256" key="5">
    <source>
        <dbReference type="PROSITE-ProRule" id="PRU01240"/>
    </source>
</evidence>
<sequence length="789" mass="85950">MAVELIDIVENWGRGIDPNLILVKYESGVSADSEEGERIRDLVESRFDVFQTESGSESLNVFGYRRIECGGLNEVERSQLIDTLREHRLVESVTQNHRIELSVVPDDPQYKFEWGLEAIDAPEGWKFETDSREVIVAVVDTGIDYRHPDLAANLWTNPGEIAGNGIDDDGNGFVDDVHGYDFGDDDGDIMDTYGHGTHVSGIIGAVGNNGVGISGVSWRADIMGVKVMNSRGAIYFDALVEGIAYAVEMGALVINVSLGGGWYDASLKQIIDFAESQGVVVVVSAGNDYRSIDAVPKYPASFLNENILAVGASDSSDRVARFSNYGSRSVDLFAPGRHVLSLVPGAGYRYCSGTSMAAPFVSGAIALAYADLLEEGGSVREVVEAVIGATRPVSSLKGWSRSNGVLNLGKLLRKRCISACSEKEYFSSSSFEPVVEVTIPYSGEWKIGYSFVSAPGTGGNGQAEFKVGERRIGTVFGVPIVPRRYGWGPRLMQGSKRVQLYVEEGAICSIDARSFGGANCVDLARIDLAAVGSESVRIETPDFPRECVSYTYWNTQPWYWVPYYDGVWQNIAYLFHVSPEPGRWLFEIEADACVENDGEISLLVSAGERGISKEIVGLGELAGKVAFRDCIEIETTEQTAFVKVVLSSIEDIEINSFRSCLRKAAFVPVVANRLCSFVRPGISEKVCAVSIPERGDWLVDLNLAAVSYGGGAVSAELWVGGGVMETIEARRFPPVYYWSGMSLLQVQKRVDVSTRGSEDCVLKIRSTRNPVRVNLARMILSEGEVSNAF</sequence>
<gene>
    <name evidence="8" type="ORF">JIN87_20385</name>
</gene>
<keyword evidence="3 5" id="KW-0378">Hydrolase</keyword>
<dbReference type="PANTHER" id="PTHR43399">
    <property type="entry name" value="SUBTILISIN-RELATED"/>
    <property type="match status" value="1"/>
</dbReference>
<evidence type="ECO:0000256" key="4">
    <source>
        <dbReference type="ARBA" id="ARBA00022825"/>
    </source>
</evidence>
<dbReference type="CDD" id="cd07473">
    <property type="entry name" value="Peptidases_S8_Subtilisin_like"/>
    <property type="match status" value="1"/>
</dbReference>
<dbReference type="InterPro" id="IPR000209">
    <property type="entry name" value="Peptidase_S8/S53_dom"/>
</dbReference>
<dbReference type="GO" id="GO:0006508">
    <property type="term" value="P:proteolysis"/>
    <property type="evidence" value="ECO:0007669"/>
    <property type="project" value="UniProtKB-KW"/>
</dbReference>
<feature type="active site" description="Charge relay system" evidence="5">
    <location>
        <position position="355"/>
    </location>
</feature>
<keyword evidence="4 5" id="KW-0720">Serine protease</keyword>
<dbReference type="InterPro" id="IPR022398">
    <property type="entry name" value="Peptidase_S8_His-AS"/>
</dbReference>
<evidence type="ECO:0000313" key="8">
    <source>
        <dbReference type="EMBL" id="MBK1879256.1"/>
    </source>
</evidence>
<dbReference type="PROSITE" id="PS00137">
    <property type="entry name" value="SUBTILASE_HIS"/>
    <property type="match status" value="1"/>
</dbReference>
<reference evidence="8" key="1">
    <citation type="submission" date="2021-01" db="EMBL/GenBank/DDBJ databases">
        <title>Modified the classification status of verrucomicrobia.</title>
        <authorList>
            <person name="Feng X."/>
        </authorList>
    </citation>
    <scope>NUCLEOTIDE SEQUENCE</scope>
    <source>
        <strain evidence="8">KCTC 13126</strain>
    </source>
</reference>